<evidence type="ECO:0000313" key="3">
    <source>
        <dbReference type="Proteomes" id="UP000294545"/>
    </source>
</evidence>
<dbReference type="Proteomes" id="UP000294545">
    <property type="component" value="Unassembled WGS sequence"/>
</dbReference>
<evidence type="ECO:0000313" key="2">
    <source>
        <dbReference type="EMBL" id="TCK92800.1"/>
    </source>
</evidence>
<dbReference type="PANTHER" id="PTHR34988:SF1">
    <property type="entry name" value="DNA-BINDING PROTEIN"/>
    <property type="match status" value="1"/>
</dbReference>
<dbReference type="PIRSF" id="PIRSF016702">
    <property type="entry name" value="DNA_bp_PD1"/>
    <property type="match status" value="1"/>
</dbReference>
<dbReference type="PROSITE" id="PS51742">
    <property type="entry name" value="PPC"/>
    <property type="match status" value="1"/>
</dbReference>
<gene>
    <name evidence="2" type="ORF">EDC19_1955</name>
</gene>
<sequence length="139" mass="15484">MDYKRVENSLIIRVDRGEEVIETLKTICEKEKVALGMVTGIGAANDITVGLFNTEEKKYYSKDFKGDFEITNLAGNISTMKGETYIHLHINITDDKMNTYGGHLNKAVISGTGEIIVSILNGQVDRAFSEDIGLNLYKF</sequence>
<reference evidence="2 3" key="1">
    <citation type="submission" date="2019-03" db="EMBL/GenBank/DDBJ databases">
        <title>Genomic Encyclopedia of Type Strains, Phase IV (KMG-IV): sequencing the most valuable type-strain genomes for metagenomic binning, comparative biology and taxonomic classification.</title>
        <authorList>
            <person name="Goeker M."/>
        </authorList>
    </citation>
    <scope>NUCLEOTIDE SEQUENCE [LARGE SCALE GENOMIC DNA]</scope>
    <source>
        <strain evidence="2 3">DSM 24176</strain>
    </source>
</reference>
<keyword evidence="3" id="KW-1185">Reference proteome</keyword>
<dbReference type="PANTHER" id="PTHR34988">
    <property type="entry name" value="PROTEIN, PUTATIVE-RELATED"/>
    <property type="match status" value="1"/>
</dbReference>
<dbReference type="AlphaFoldDB" id="A0A4R1ML52"/>
<protein>
    <recommendedName>
        <fullName evidence="1">PPC domain-containing protein</fullName>
    </recommendedName>
</protein>
<feature type="domain" description="PPC" evidence="1">
    <location>
        <begin position="4"/>
        <end position="139"/>
    </location>
</feature>
<organism evidence="2 3">
    <name type="scientific">Natranaerovirga hydrolytica</name>
    <dbReference type="NCBI Taxonomy" id="680378"/>
    <lineage>
        <taxon>Bacteria</taxon>
        <taxon>Bacillati</taxon>
        <taxon>Bacillota</taxon>
        <taxon>Clostridia</taxon>
        <taxon>Lachnospirales</taxon>
        <taxon>Natranaerovirgaceae</taxon>
        <taxon>Natranaerovirga</taxon>
    </lineage>
</organism>
<dbReference type="EMBL" id="SMGQ01000013">
    <property type="protein sequence ID" value="TCK92800.1"/>
    <property type="molecule type" value="Genomic_DNA"/>
</dbReference>
<dbReference type="CDD" id="cd11378">
    <property type="entry name" value="DUF296"/>
    <property type="match status" value="1"/>
</dbReference>
<proteinExistence type="predicted"/>
<name>A0A4R1ML52_9FIRM</name>
<dbReference type="InterPro" id="IPR005175">
    <property type="entry name" value="PPC_dom"/>
</dbReference>
<dbReference type="Gene3D" id="3.30.1330.80">
    <property type="entry name" value="Hypothetical protein, similar to alpha- acetolactate decarboxylase, domain 2"/>
    <property type="match status" value="1"/>
</dbReference>
<dbReference type="OrthoDB" id="9791702at2"/>
<dbReference type="RefSeq" id="WP_132282658.1">
    <property type="nucleotide sequence ID" value="NZ_SMGQ01000013.1"/>
</dbReference>
<dbReference type="InterPro" id="IPR025707">
    <property type="entry name" value="DNA_bp_PD1"/>
</dbReference>
<comment type="caution">
    <text evidence="2">The sequence shown here is derived from an EMBL/GenBank/DDBJ whole genome shotgun (WGS) entry which is preliminary data.</text>
</comment>
<dbReference type="Pfam" id="PF03479">
    <property type="entry name" value="PCC"/>
    <property type="match status" value="1"/>
</dbReference>
<dbReference type="SUPFAM" id="SSF117856">
    <property type="entry name" value="AF0104/ALDC/Ptd012-like"/>
    <property type="match status" value="1"/>
</dbReference>
<evidence type="ECO:0000259" key="1">
    <source>
        <dbReference type="PROSITE" id="PS51742"/>
    </source>
</evidence>
<accession>A0A4R1ML52</accession>